<feature type="compositionally biased region" description="Gly residues" evidence="1">
    <location>
        <begin position="214"/>
        <end position="224"/>
    </location>
</feature>
<feature type="compositionally biased region" description="Basic and acidic residues" evidence="1">
    <location>
        <begin position="1"/>
        <end position="20"/>
    </location>
</feature>
<protein>
    <submittedName>
        <fullName evidence="2">Uncharacterized protein</fullName>
    </submittedName>
</protein>
<evidence type="ECO:0000256" key="1">
    <source>
        <dbReference type="SAM" id="MobiDB-lite"/>
    </source>
</evidence>
<evidence type="ECO:0000313" key="2">
    <source>
        <dbReference type="EMBL" id="CAD8265338.1"/>
    </source>
</evidence>
<name>A0A7R9UIC0_9STRA</name>
<dbReference type="EMBL" id="HBEA01019542">
    <property type="protein sequence ID" value="CAD8265338.1"/>
    <property type="molecule type" value="Transcribed_RNA"/>
</dbReference>
<feature type="region of interest" description="Disordered" evidence="1">
    <location>
        <begin position="184"/>
        <end position="224"/>
    </location>
</feature>
<accession>A0A7R9UIC0</accession>
<feature type="compositionally biased region" description="Basic and acidic residues" evidence="1">
    <location>
        <begin position="71"/>
        <end position="103"/>
    </location>
</feature>
<feature type="compositionally biased region" description="Polar residues" evidence="1">
    <location>
        <begin position="128"/>
        <end position="138"/>
    </location>
</feature>
<gene>
    <name evidence="2" type="ORF">PPYR1160_LOCUS14841</name>
</gene>
<feature type="region of interest" description="Disordered" evidence="1">
    <location>
        <begin position="1"/>
        <end position="145"/>
    </location>
</feature>
<reference evidence="2" key="1">
    <citation type="submission" date="2021-01" db="EMBL/GenBank/DDBJ databases">
        <authorList>
            <person name="Corre E."/>
            <person name="Pelletier E."/>
            <person name="Niang G."/>
            <person name="Scheremetjew M."/>
            <person name="Finn R."/>
            <person name="Kale V."/>
            <person name="Holt S."/>
            <person name="Cochrane G."/>
            <person name="Meng A."/>
            <person name="Brown T."/>
            <person name="Cohen L."/>
        </authorList>
    </citation>
    <scope>NUCLEOTIDE SEQUENCE</scope>
    <source>
        <strain evidence="2">CCMP2078</strain>
    </source>
</reference>
<sequence length="224" mass="24607">MAMEKEESTRTDFVLVKHESMPSPGLSEDETENETPLLGEAFARGSSFFKGGGEDKEANGALLPLSQLRTRLAEQAREEHPQEGGQEDAARREEDEKSEKLGDDTTQNLGGGAEEDSASEAVVVAQPSAETVQENGTEVSFMPRGNVEVAEKEVESLMHQETRREKQYGVVASLFWWWGVPEDDDEEDGVWEGKGAQDATISRTGPVERQKFGRFGGPRGSFIV</sequence>
<organism evidence="2">
    <name type="scientific">Pinguiococcus pyrenoidosus</name>
    <dbReference type="NCBI Taxonomy" id="172671"/>
    <lineage>
        <taxon>Eukaryota</taxon>
        <taxon>Sar</taxon>
        <taxon>Stramenopiles</taxon>
        <taxon>Ochrophyta</taxon>
        <taxon>Pinguiophyceae</taxon>
        <taxon>Pinguiochrysidales</taxon>
        <taxon>Pinguiochrysidaceae</taxon>
        <taxon>Pinguiococcus</taxon>
    </lineage>
</organism>
<proteinExistence type="predicted"/>
<dbReference type="AlphaFoldDB" id="A0A7R9UIC0"/>